<evidence type="ECO:0000259" key="20">
    <source>
        <dbReference type="Pfam" id="PF00912"/>
    </source>
</evidence>
<keyword evidence="7" id="KW-0645">Protease</keyword>
<proteinExistence type="inferred from homology"/>
<sequence>MANQNKAGQNAKTTKQTRIVKILWRLFFIVIIAVALIFILIARGCIGYMPPIEELENPKDKFASEIYSSDMVVLGNYYQSQGNRVYTDYQDISPTLVNALVATEDVRFYDHSGIDFKALARAVFKRLLFMGESAGGGSTITQQLAKQLYSPNAENKIERLFQKPIEWVIAIQLERFYTKEEIIKMYLNKFDFLYNAVGVQSAAAVYFSTTPDKLKTEESAMLVGMCKNPSYYNPIRHYDRTLGRRNTVLQLMRKAGYITERECDSLQQIPLNIKFSKADHKEGLAPYFREKLRLMLTAKKPERKDYRQWQAQQYIDDSIAWANNPLYGWCEKTRKPDGTKYNIYTDGLKIYTTIDSRMQKYAEEAVEEHINKDLQPKFFEELKNKRNAPFSSSVSQSEIEDMLNRAMKQSDRYRIMKKAGKSESYIKEIFMTPRDMQVYTLNGIKDTLLSPLDSIRYYKSFLRTGFMVMNSKTGHVKAYVGGVDFNRFQYDMVSAGRRQVGSTIKPFLYTLAMEEGFTPCDLAPNEQPHIVDPYTGNVWSPRNSSNKRVGEMVTLRWGLATSNNWISAWLMSQLSPEALANLMHSFGIRNYIDPVISLCLGPAEVSVEEMVTAYTAFSNKGIRVDPLYVTRIEDNFGNVISTFTPRMTEVISESAYYKILSLLQDVVNYGTGSRIRFRYNITAPMGGKTGTTNNNSDGWFMAFTPQLAAGVWVGGEDRSIHFDRMAMGQGASMALPIYGLFIQKVYADPTLGYTQTEDFIVPPEFSDPCKGSTNSSNSAEQAGEYEEIIEGIFE</sequence>
<evidence type="ECO:0000256" key="18">
    <source>
        <dbReference type="SAM" id="Phobius"/>
    </source>
</evidence>
<keyword evidence="10" id="KW-0378">Hydrolase</keyword>
<evidence type="ECO:0000256" key="10">
    <source>
        <dbReference type="ARBA" id="ARBA00022801"/>
    </source>
</evidence>
<dbReference type="AlphaFoldDB" id="A0A9D9E577"/>
<accession>A0A9D9E577</accession>
<evidence type="ECO:0000313" key="22">
    <source>
        <dbReference type="Proteomes" id="UP000823636"/>
    </source>
</evidence>
<evidence type="ECO:0000256" key="2">
    <source>
        <dbReference type="ARBA" id="ARBA00004752"/>
    </source>
</evidence>
<keyword evidence="8" id="KW-0328">Glycosyltransferase</keyword>
<keyword evidence="11" id="KW-0133">Cell shape</keyword>
<dbReference type="InterPro" id="IPR050396">
    <property type="entry name" value="Glycosyltr_51/Transpeptidase"/>
</dbReference>
<dbReference type="Gene3D" id="3.40.710.10">
    <property type="entry name" value="DD-peptidase/beta-lactamase superfamily"/>
    <property type="match status" value="2"/>
</dbReference>
<dbReference type="GO" id="GO:0006508">
    <property type="term" value="P:proteolysis"/>
    <property type="evidence" value="ECO:0007669"/>
    <property type="project" value="UniProtKB-KW"/>
</dbReference>
<dbReference type="SUPFAM" id="SSF53955">
    <property type="entry name" value="Lysozyme-like"/>
    <property type="match status" value="1"/>
</dbReference>
<keyword evidence="5" id="KW-1003">Cell membrane</keyword>
<feature type="transmembrane region" description="Helical" evidence="18">
    <location>
        <begin position="22"/>
        <end position="42"/>
    </location>
</feature>
<dbReference type="InterPro" id="IPR036950">
    <property type="entry name" value="PBP_transglycosylase"/>
</dbReference>
<dbReference type="GO" id="GO:0009252">
    <property type="term" value="P:peptidoglycan biosynthetic process"/>
    <property type="evidence" value="ECO:0007669"/>
    <property type="project" value="UniProtKB-KW"/>
</dbReference>
<dbReference type="Pfam" id="PF00905">
    <property type="entry name" value="Transpeptidase"/>
    <property type="match status" value="1"/>
</dbReference>
<evidence type="ECO:0000313" key="21">
    <source>
        <dbReference type="EMBL" id="MBO8438613.1"/>
    </source>
</evidence>
<evidence type="ECO:0000259" key="19">
    <source>
        <dbReference type="Pfam" id="PF00905"/>
    </source>
</evidence>
<evidence type="ECO:0000256" key="16">
    <source>
        <dbReference type="ARBA" id="ARBA00034000"/>
    </source>
</evidence>
<dbReference type="GO" id="GO:0008658">
    <property type="term" value="F:penicillin binding"/>
    <property type="evidence" value="ECO:0007669"/>
    <property type="project" value="InterPro"/>
</dbReference>
<evidence type="ECO:0000256" key="3">
    <source>
        <dbReference type="ARBA" id="ARBA00007090"/>
    </source>
</evidence>
<comment type="pathway">
    <text evidence="2">Cell wall biogenesis; peptidoglycan biosynthesis.</text>
</comment>
<evidence type="ECO:0000256" key="9">
    <source>
        <dbReference type="ARBA" id="ARBA00022679"/>
    </source>
</evidence>
<reference evidence="21" key="1">
    <citation type="submission" date="2020-10" db="EMBL/GenBank/DDBJ databases">
        <authorList>
            <person name="Gilroy R."/>
        </authorList>
    </citation>
    <scope>NUCLEOTIDE SEQUENCE</scope>
    <source>
        <strain evidence="21">G3-4614</strain>
    </source>
</reference>
<comment type="similarity">
    <text evidence="4">In the N-terminal section; belongs to the glycosyltransferase 51 family.</text>
</comment>
<reference evidence="21" key="2">
    <citation type="journal article" date="2021" name="PeerJ">
        <title>Extensive microbial diversity within the chicken gut microbiome revealed by metagenomics and culture.</title>
        <authorList>
            <person name="Gilroy R."/>
            <person name="Ravi A."/>
            <person name="Getino M."/>
            <person name="Pursley I."/>
            <person name="Horton D.L."/>
            <person name="Alikhan N.F."/>
            <person name="Baker D."/>
            <person name="Gharbi K."/>
            <person name="Hall N."/>
            <person name="Watson M."/>
            <person name="Adriaenssens E.M."/>
            <person name="Foster-Nyarko E."/>
            <person name="Jarju S."/>
            <person name="Secka A."/>
            <person name="Antonio M."/>
            <person name="Oren A."/>
            <person name="Chaudhuri R.R."/>
            <person name="La Ragione R."/>
            <person name="Hildebrand F."/>
            <person name="Pallen M.J."/>
        </authorList>
    </citation>
    <scope>NUCLEOTIDE SEQUENCE</scope>
    <source>
        <strain evidence="21">G3-4614</strain>
    </source>
</reference>
<dbReference type="GO" id="GO:0030288">
    <property type="term" value="C:outer membrane-bounded periplasmic space"/>
    <property type="evidence" value="ECO:0007669"/>
    <property type="project" value="TreeGrafter"/>
</dbReference>
<organism evidence="21 22">
    <name type="scientific">Candidatus Caccoplasma merdipullorum</name>
    <dbReference type="NCBI Taxonomy" id="2840718"/>
    <lineage>
        <taxon>Bacteria</taxon>
        <taxon>Pseudomonadati</taxon>
        <taxon>Bacteroidota</taxon>
        <taxon>Bacteroidia</taxon>
        <taxon>Bacteroidales</taxon>
        <taxon>Bacteroidaceae</taxon>
        <taxon>Bacteroidaceae incertae sedis</taxon>
        <taxon>Candidatus Caccoplasma</taxon>
    </lineage>
</organism>
<dbReference type="PANTHER" id="PTHR32282:SF11">
    <property type="entry name" value="PENICILLIN-BINDING PROTEIN 1B"/>
    <property type="match status" value="1"/>
</dbReference>
<dbReference type="InterPro" id="IPR023346">
    <property type="entry name" value="Lysozyme-like_dom_sf"/>
</dbReference>
<dbReference type="InterPro" id="IPR001264">
    <property type="entry name" value="Glyco_trans_51"/>
</dbReference>
<dbReference type="PANTHER" id="PTHR32282">
    <property type="entry name" value="BINDING PROTEIN TRANSPEPTIDASE, PUTATIVE-RELATED"/>
    <property type="match status" value="1"/>
</dbReference>
<dbReference type="InterPro" id="IPR012338">
    <property type="entry name" value="Beta-lactam/transpept-like"/>
</dbReference>
<evidence type="ECO:0000256" key="1">
    <source>
        <dbReference type="ARBA" id="ARBA00004236"/>
    </source>
</evidence>
<dbReference type="Pfam" id="PF00912">
    <property type="entry name" value="Transgly"/>
    <property type="match status" value="1"/>
</dbReference>
<dbReference type="GO" id="GO:0071555">
    <property type="term" value="P:cell wall organization"/>
    <property type="evidence" value="ECO:0007669"/>
    <property type="project" value="UniProtKB-KW"/>
</dbReference>
<feature type="domain" description="Penicillin-binding protein transpeptidase" evidence="19">
    <location>
        <begin position="465"/>
        <end position="708"/>
    </location>
</feature>
<evidence type="ECO:0000256" key="8">
    <source>
        <dbReference type="ARBA" id="ARBA00022676"/>
    </source>
</evidence>
<evidence type="ECO:0000256" key="15">
    <source>
        <dbReference type="ARBA" id="ARBA00023316"/>
    </source>
</evidence>
<protein>
    <submittedName>
        <fullName evidence="21">Penicillin-binding protein</fullName>
    </submittedName>
</protein>
<keyword evidence="13 18" id="KW-0472">Membrane</keyword>
<evidence type="ECO:0000256" key="13">
    <source>
        <dbReference type="ARBA" id="ARBA00023136"/>
    </source>
</evidence>
<keyword evidence="6" id="KW-0121">Carboxypeptidase</keyword>
<evidence type="ECO:0000256" key="4">
    <source>
        <dbReference type="ARBA" id="ARBA00007739"/>
    </source>
</evidence>
<dbReference type="GO" id="GO:0009002">
    <property type="term" value="F:serine-type D-Ala-D-Ala carboxypeptidase activity"/>
    <property type="evidence" value="ECO:0007669"/>
    <property type="project" value="UniProtKB-EC"/>
</dbReference>
<evidence type="ECO:0000256" key="17">
    <source>
        <dbReference type="ARBA" id="ARBA00049902"/>
    </source>
</evidence>
<dbReference type="Gene3D" id="1.10.3810.10">
    <property type="entry name" value="Biosynthetic peptidoglycan transglycosylase-like"/>
    <property type="match status" value="1"/>
</dbReference>
<keyword evidence="15" id="KW-0961">Cell wall biogenesis/degradation</keyword>
<dbReference type="InterPro" id="IPR001460">
    <property type="entry name" value="PCN-bd_Tpept"/>
</dbReference>
<feature type="domain" description="Glycosyl transferase family 51" evidence="20">
    <location>
        <begin position="75"/>
        <end position="252"/>
    </location>
</feature>
<evidence type="ECO:0000256" key="5">
    <source>
        <dbReference type="ARBA" id="ARBA00022475"/>
    </source>
</evidence>
<comment type="catalytic activity">
    <reaction evidence="17">
        <text>[GlcNAc-(1-&gt;4)-Mur2Ac(oyl-L-Ala-gamma-D-Glu-L-Lys-D-Ala-D-Ala)](n)-di-trans,octa-cis-undecaprenyl diphosphate + beta-D-GlcNAc-(1-&gt;4)-Mur2Ac(oyl-L-Ala-gamma-D-Glu-L-Lys-D-Ala-D-Ala)-di-trans,octa-cis-undecaprenyl diphosphate = [GlcNAc-(1-&gt;4)-Mur2Ac(oyl-L-Ala-gamma-D-Glu-L-Lys-D-Ala-D-Ala)](n+1)-di-trans,octa-cis-undecaprenyl diphosphate + di-trans,octa-cis-undecaprenyl diphosphate + H(+)</text>
        <dbReference type="Rhea" id="RHEA:23708"/>
        <dbReference type="Rhea" id="RHEA-COMP:9602"/>
        <dbReference type="Rhea" id="RHEA-COMP:9603"/>
        <dbReference type="ChEBI" id="CHEBI:15378"/>
        <dbReference type="ChEBI" id="CHEBI:58405"/>
        <dbReference type="ChEBI" id="CHEBI:60033"/>
        <dbReference type="ChEBI" id="CHEBI:78435"/>
        <dbReference type="EC" id="2.4.99.28"/>
    </reaction>
</comment>
<dbReference type="SUPFAM" id="SSF56601">
    <property type="entry name" value="beta-lactamase/transpeptidase-like"/>
    <property type="match status" value="1"/>
</dbReference>
<evidence type="ECO:0000256" key="6">
    <source>
        <dbReference type="ARBA" id="ARBA00022645"/>
    </source>
</evidence>
<evidence type="ECO:0000256" key="14">
    <source>
        <dbReference type="ARBA" id="ARBA00023268"/>
    </source>
</evidence>
<dbReference type="GO" id="GO:0008360">
    <property type="term" value="P:regulation of cell shape"/>
    <property type="evidence" value="ECO:0007669"/>
    <property type="project" value="UniProtKB-KW"/>
</dbReference>
<evidence type="ECO:0000256" key="7">
    <source>
        <dbReference type="ARBA" id="ARBA00022670"/>
    </source>
</evidence>
<gene>
    <name evidence="21" type="ORF">IAC54_06920</name>
</gene>
<comment type="catalytic activity">
    <reaction evidence="16">
        <text>Preferential cleavage: (Ac)2-L-Lys-D-Ala-|-D-Ala. Also transpeptidation of peptidyl-alanyl moieties that are N-acyl substituents of D-alanine.</text>
        <dbReference type="EC" id="3.4.16.4"/>
    </reaction>
</comment>
<dbReference type="GO" id="GO:0005886">
    <property type="term" value="C:plasma membrane"/>
    <property type="evidence" value="ECO:0007669"/>
    <property type="project" value="UniProtKB-SubCell"/>
</dbReference>
<evidence type="ECO:0000256" key="11">
    <source>
        <dbReference type="ARBA" id="ARBA00022960"/>
    </source>
</evidence>
<keyword evidence="18" id="KW-1133">Transmembrane helix</keyword>
<keyword evidence="18" id="KW-0812">Transmembrane</keyword>
<evidence type="ECO:0000256" key="12">
    <source>
        <dbReference type="ARBA" id="ARBA00022984"/>
    </source>
</evidence>
<comment type="similarity">
    <text evidence="3">In the C-terminal section; belongs to the transpeptidase family.</text>
</comment>
<dbReference type="GO" id="GO:0008955">
    <property type="term" value="F:peptidoglycan glycosyltransferase activity"/>
    <property type="evidence" value="ECO:0007669"/>
    <property type="project" value="UniProtKB-EC"/>
</dbReference>
<keyword evidence="14" id="KW-0511">Multifunctional enzyme</keyword>
<comment type="subcellular location">
    <subcellularLocation>
        <location evidence="1">Cell membrane</location>
    </subcellularLocation>
</comment>
<keyword evidence="9" id="KW-0808">Transferase</keyword>
<dbReference type="EMBL" id="JADIMW010000073">
    <property type="protein sequence ID" value="MBO8438613.1"/>
    <property type="molecule type" value="Genomic_DNA"/>
</dbReference>
<name>A0A9D9E577_9BACT</name>
<comment type="caution">
    <text evidence="21">The sequence shown here is derived from an EMBL/GenBank/DDBJ whole genome shotgun (WGS) entry which is preliminary data.</text>
</comment>
<keyword evidence="12" id="KW-0573">Peptidoglycan synthesis</keyword>
<dbReference type="Proteomes" id="UP000823636">
    <property type="component" value="Unassembled WGS sequence"/>
</dbReference>